<protein>
    <submittedName>
        <fullName evidence="1">Uncharacterized protein</fullName>
    </submittedName>
</protein>
<comment type="caution">
    <text evidence="1">The sequence shown here is derived from an EMBL/GenBank/DDBJ whole genome shotgun (WGS) entry which is preliminary data.</text>
</comment>
<accession>X1UPA7</accession>
<gene>
    <name evidence="1" type="ORF">S12H4_46791</name>
</gene>
<reference evidence="1" key="1">
    <citation type="journal article" date="2014" name="Front. Microbiol.">
        <title>High frequency of phylogenetically diverse reductive dehalogenase-homologous genes in deep subseafloor sedimentary metagenomes.</title>
        <authorList>
            <person name="Kawai M."/>
            <person name="Futagami T."/>
            <person name="Toyoda A."/>
            <person name="Takaki Y."/>
            <person name="Nishi S."/>
            <person name="Hori S."/>
            <person name="Arai W."/>
            <person name="Tsubouchi T."/>
            <person name="Morono Y."/>
            <person name="Uchiyama I."/>
            <person name="Ito T."/>
            <person name="Fujiyama A."/>
            <person name="Inagaki F."/>
            <person name="Takami H."/>
        </authorList>
    </citation>
    <scope>NUCLEOTIDE SEQUENCE</scope>
    <source>
        <strain evidence="1">Expedition CK06-06</strain>
    </source>
</reference>
<dbReference type="EMBL" id="BARW01029073">
    <property type="protein sequence ID" value="GAJ05427.1"/>
    <property type="molecule type" value="Genomic_DNA"/>
</dbReference>
<feature type="non-terminal residue" evidence="1">
    <location>
        <position position="1"/>
    </location>
</feature>
<name>X1UPA7_9ZZZZ</name>
<dbReference type="AlphaFoldDB" id="X1UPA7"/>
<proteinExistence type="predicted"/>
<evidence type="ECO:0000313" key="1">
    <source>
        <dbReference type="EMBL" id="GAJ05427.1"/>
    </source>
</evidence>
<organism evidence="1">
    <name type="scientific">marine sediment metagenome</name>
    <dbReference type="NCBI Taxonomy" id="412755"/>
    <lineage>
        <taxon>unclassified sequences</taxon>
        <taxon>metagenomes</taxon>
        <taxon>ecological metagenomes</taxon>
    </lineage>
</organism>
<sequence>RQVLVRKHLRGETKFNWRGLEVNIIPADYDIMKTRTRKKFIKPKFSARVVIYPGAKVCTLIQVIKIIVGDLIVHFIDKK</sequence>